<sequence>MGDNEGMLSVLSPAKSLDFDSPVTVTGHTEPRLIDETEGLIEIMRTKSPGDIAKLMRISEDLAHLNATRYREFTTPHTPDDSRPAVLAFNGDVYQGLRARDFDARDLTEAQKSLRILSGLYGLLRPLDLIQPHRLEMGTRLATDRGRNLRDWWGGRITDLLREDLAASPGAKVLVNLASQEYFAAVDADRLDARIITPRFEDRDRNGTARVVSFHAKRARGAMAGWLVRNRVRSAAKLPDFTENGYAYDEQRSTPDAPVFVR</sequence>
<protein>
    <recommendedName>
        <fullName evidence="1">UPF0246 protein NCTC12967_00190</fullName>
    </recommendedName>
</protein>
<evidence type="ECO:0000256" key="1">
    <source>
        <dbReference type="HAMAP-Rule" id="MF_00652"/>
    </source>
</evidence>
<dbReference type="AlphaFoldDB" id="A0A3S4USS1"/>
<dbReference type="InterPro" id="IPR005583">
    <property type="entry name" value="YaaA"/>
</dbReference>
<dbReference type="HAMAP" id="MF_00652">
    <property type="entry name" value="UPF0246"/>
    <property type="match status" value="1"/>
</dbReference>
<dbReference type="GO" id="GO:0033194">
    <property type="term" value="P:response to hydroperoxide"/>
    <property type="evidence" value="ECO:0007669"/>
    <property type="project" value="TreeGrafter"/>
</dbReference>
<accession>A0A3S4USS1</accession>
<organism evidence="2 3">
    <name type="scientific">Arachnia propionica</name>
    <dbReference type="NCBI Taxonomy" id="1750"/>
    <lineage>
        <taxon>Bacteria</taxon>
        <taxon>Bacillati</taxon>
        <taxon>Actinomycetota</taxon>
        <taxon>Actinomycetes</taxon>
        <taxon>Propionibacteriales</taxon>
        <taxon>Propionibacteriaceae</taxon>
        <taxon>Arachnia</taxon>
    </lineage>
</organism>
<name>A0A3S4USS1_9ACTN</name>
<dbReference type="PANTHER" id="PTHR30283:SF4">
    <property type="entry name" value="PEROXIDE STRESS RESISTANCE PROTEIN YAAA"/>
    <property type="match status" value="1"/>
</dbReference>
<reference evidence="2 3" key="1">
    <citation type="submission" date="2018-12" db="EMBL/GenBank/DDBJ databases">
        <authorList>
            <consortium name="Pathogen Informatics"/>
        </authorList>
    </citation>
    <scope>NUCLEOTIDE SEQUENCE [LARGE SCALE GENOMIC DNA]</scope>
    <source>
        <strain evidence="2 3">NCTC12967</strain>
    </source>
</reference>
<dbReference type="GO" id="GO:0005829">
    <property type="term" value="C:cytosol"/>
    <property type="evidence" value="ECO:0007669"/>
    <property type="project" value="TreeGrafter"/>
</dbReference>
<gene>
    <name evidence="2" type="primary">yaaA</name>
    <name evidence="2" type="ORF">NCTC12967_00190</name>
</gene>
<dbReference type="Proteomes" id="UP000273044">
    <property type="component" value="Chromosome"/>
</dbReference>
<dbReference type="PANTHER" id="PTHR30283">
    <property type="entry name" value="PEROXIDE STRESS RESPONSE PROTEIN YAAA"/>
    <property type="match status" value="1"/>
</dbReference>
<dbReference type="NCBIfam" id="NF002542">
    <property type="entry name" value="PRK02101.1-3"/>
    <property type="match status" value="1"/>
</dbReference>
<dbReference type="Pfam" id="PF03883">
    <property type="entry name" value="H2O2_YaaD"/>
    <property type="match status" value="1"/>
</dbReference>
<keyword evidence="3" id="KW-1185">Reference proteome</keyword>
<evidence type="ECO:0000313" key="3">
    <source>
        <dbReference type="Proteomes" id="UP000273044"/>
    </source>
</evidence>
<comment type="similarity">
    <text evidence="1">Belongs to the UPF0246 family.</text>
</comment>
<proteinExistence type="inferred from homology"/>
<dbReference type="EMBL" id="LR134406">
    <property type="protein sequence ID" value="VEH68927.1"/>
    <property type="molecule type" value="Genomic_DNA"/>
</dbReference>
<evidence type="ECO:0000313" key="2">
    <source>
        <dbReference type="EMBL" id="VEH68927.1"/>
    </source>
</evidence>